<feature type="domain" description="ATPase of the ABC class N-terminal" evidence="3">
    <location>
        <begin position="5"/>
        <end position="163"/>
    </location>
</feature>
<proteinExistence type="predicted"/>
<dbReference type="InterPro" id="IPR049069">
    <property type="entry name" value="MRB1590-like_C"/>
</dbReference>
<evidence type="ECO:0000259" key="2">
    <source>
        <dbReference type="Pfam" id="PF09818"/>
    </source>
</evidence>
<dbReference type="PANTHER" id="PTHR38149:SF1">
    <property type="entry name" value="ATPASE"/>
    <property type="match status" value="1"/>
</dbReference>
<dbReference type="AlphaFoldDB" id="A0AAE5CBS3"/>
<dbReference type="PANTHER" id="PTHR38149">
    <property type="entry name" value="ATPASE"/>
    <property type="match status" value="1"/>
</dbReference>
<comment type="caution">
    <text evidence="5">The sequence shown here is derived from an EMBL/GenBank/DDBJ whole genome shotgun (WGS) entry which is preliminary data.</text>
</comment>
<dbReference type="Pfam" id="PF20446">
    <property type="entry name" value="ABC_N"/>
    <property type="match status" value="1"/>
</dbReference>
<organism evidence="5 6">
    <name type="scientific">Candidatus Kutchimonas denitrificans</name>
    <dbReference type="NCBI Taxonomy" id="3056748"/>
    <lineage>
        <taxon>Bacteria</taxon>
        <taxon>Pseudomonadati</taxon>
        <taxon>Gemmatimonadota</taxon>
        <taxon>Gemmatimonadia</taxon>
        <taxon>Candidatus Palauibacterales</taxon>
        <taxon>Candidatus Palauibacteraceae</taxon>
        <taxon>Candidatus Kutchimonas</taxon>
    </lineage>
</organism>
<dbReference type="InterPro" id="IPR019195">
    <property type="entry name" value="ABC_ATPase_put"/>
</dbReference>
<feature type="region of interest" description="Disordered" evidence="1">
    <location>
        <begin position="445"/>
        <end position="466"/>
    </location>
</feature>
<feature type="domain" description="MRB1590-like C-terminal" evidence="4">
    <location>
        <begin position="473"/>
        <end position="568"/>
    </location>
</feature>
<dbReference type="InterPro" id="IPR027417">
    <property type="entry name" value="P-loop_NTPase"/>
</dbReference>
<evidence type="ECO:0000259" key="3">
    <source>
        <dbReference type="Pfam" id="PF20446"/>
    </source>
</evidence>
<sequence length="572" mass="61525">MKTSDELSKSLTAIDGKGYGAYKSVKGSYDLDDFVLHIDHVQGDPFAAPSRLRAVFAADVAGIPSDLLGPPVRKRAAADFLNRRLAGELAAASRNRGSGKSGVVRILRPRQCVLERTSLAIGHDGTVTARFVAGLPARGRRVLGRQADEMLTSAIPQALRRVLAPATGELDAMRRHADLVQDSAALRDALGERGLVAFVPDGAILPRRSGVDDRPLAADRAVVFEAPERLRVSLEAPNRGTVTGLGIPEGITLIVGGGYHGKSTLLRAIETGIYDHIEGDGRELAVTVPDAVKIRAEDGRSVAGVDISNFITGLPLGEDTAHFSTANASGSTSQAAAIAEALEVGATCLLIDEDTSATNFMIRDARMQALIHDDDEPITPFIDRARQMHRELGVSTVLVVGGAGDYFDVADTVIGMRRYLPADLTEQATDIGRRIETERVHEGGDWSPLRRRAPDPASVDARKGKKPVSIKIQTPTRVLFGTQELDLSALEQLVEEAQVRAIARALVHAAERHLDGDRTVRGALERLMGEIRERGLGVIDRRESGDYAAFRIHELAAALSRLRSLQVRSIPE</sequence>
<reference evidence="5 6" key="1">
    <citation type="submission" date="2020-01" db="EMBL/GenBank/DDBJ databases">
        <title>Genomes assembled from Gulf of Kutch pelagic sediment metagenomes.</title>
        <authorList>
            <person name="Chandrashekar M."/>
            <person name="Mahajan M.S."/>
            <person name="Dave K.J."/>
            <person name="Vatsa P."/>
            <person name="Nathani N.M."/>
        </authorList>
    </citation>
    <scope>NUCLEOTIDE SEQUENCE [LARGE SCALE GENOMIC DNA]</scope>
    <source>
        <strain evidence="5">KS3-K002</strain>
    </source>
</reference>
<name>A0AAE5CBS3_9BACT</name>
<accession>A0AAE5CBS3</accession>
<evidence type="ECO:0000256" key="1">
    <source>
        <dbReference type="SAM" id="MobiDB-lite"/>
    </source>
</evidence>
<dbReference type="Pfam" id="PF21117">
    <property type="entry name" value="MRB1590_C"/>
    <property type="match status" value="1"/>
</dbReference>
<dbReference type="Pfam" id="PF09818">
    <property type="entry name" value="ABC_ATPase"/>
    <property type="match status" value="1"/>
</dbReference>
<feature type="domain" description="ATPase of the ABC class C-terminal" evidence="2">
    <location>
        <begin position="171"/>
        <end position="443"/>
    </location>
</feature>
<dbReference type="SUPFAM" id="SSF52540">
    <property type="entry name" value="P-loop containing nucleoside triphosphate hydrolases"/>
    <property type="match status" value="1"/>
</dbReference>
<protein>
    <submittedName>
        <fullName evidence="5">ABC-ATPase domain-containing protein</fullName>
    </submittedName>
</protein>
<evidence type="ECO:0000313" key="5">
    <source>
        <dbReference type="EMBL" id="NIR74775.1"/>
    </source>
</evidence>
<dbReference type="InterPro" id="IPR046833">
    <property type="entry name" value="ABC_N"/>
</dbReference>
<dbReference type="EMBL" id="JAACAK010000047">
    <property type="protein sequence ID" value="NIR74775.1"/>
    <property type="molecule type" value="Genomic_DNA"/>
</dbReference>
<dbReference type="InterPro" id="IPR046834">
    <property type="entry name" value="ABC_ATPase_C"/>
</dbReference>
<gene>
    <name evidence="5" type="ORF">GWO12_06635</name>
</gene>
<dbReference type="Proteomes" id="UP000702544">
    <property type="component" value="Unassembled WGS sequence"/>
</dbReference>
<evidence type="ECO:0000313" key="6">
    <source>
        <dbReference type="Proteomes" id="UP000702544"/>
    </source>
</evidence>
<evidence type="ECO:0000259" key="4">
    <source>
        <dbReference type="Pfam" id="PF21117"/>
    </source>
</evidence>